<comment type="caution">
    <text evidence="12">The sequence shown here is derived from an EMBL/GenBank/DDBJ whole genome shotgun (WGS) entry which is preliminary data.</text>
</comment>
<evidence type="ECO:0000256" key="5">
    <source>
        <dbReference type="ARBA" id="ARBA00023134"/>
    </source>
</evidence>
<dbReference type="InterPro" id="IPR027368">
    <property type="entry name" value="MnmE_dom2"/>
</dbReference>
<evidence type="ECO:0000256" key="3">
    <source>
        <dbReference type="ARBA" id="ARBA00022741"/>
    </source>
</evidence>
<gene>
    <name evidence="6 12" type="primary">mnmE</name>
    <name evidence="6" type="synonym">trmE</name>
    <name evidence="12" type="ORF">FJY68_10295</name>
</gene>
<feature type="binding site" evidence="6">
    <location>
        <position position="292"/>
    </location>
    <ligand>
        <name>K(+)</name>
        <dbReference type="ChEBI" id="CHEBI:29103"/>
    </ligand>
</feature>
<comment type="cofactor">
    <cofactor evidence="6">
        <name>K(+)</name>
        <dbReference type="ChEBI" id="CHEBI:29103"/>
    </cofactor>
    <text evidence="6">Binds 1 potassium ion per subunit.</text>
</comment>
<dbReference type="InterPro" id="IPR031168">
    <property type="entry name" value="G_TrmE"/>
</dbReference>
<evidence type="ECO:0000259" key="11">
    <source>
        <dbReference type="Pfam" id="PF12631"/>
    </source>
</evidence>
<feature type="binding site" evidence="6">
    <location>
        <begin position="373"/>
        <end position="376"/>
    </location>
    <ligand>
        <name>GTP</name>
        <dbReference type="ChEBI" id="CHEBI:37565"/>
    </ligand>
</feature>
<feature type="binding site" evidence="6">
    <location>
        <position position="289"/>
    </location>
    <ligand>
        <name>K(+)</name>
        <dbReference type="ChEBI" id="CHEBI:29103"/>
    </ligand>
</feature>
<dbReference type="Gene3D" id="1.20.120.430">
    <property type="entry name" value="tRNA modification GTPase MnmE domain 2"/>
    <property type="match status" value="1"/>
</dbReference>
<feature type="binding site" evidence="6">
    <location>
        <position position="64"/>
    </location>
    <ligand>
        <name>(6S)-5-formyl-5,6,7,8-tetrahydrofolate</name>
        <dbReference type="ChEBI" id="CHEBI:57457"/>
    </ligand>
</feature>
<feature type="binding site" evidence="6">
    <location>
        <position position="125"/>
    </location>
    <ligand>
        <name>(6S)-5-formyl-5,6,7,8-tetrahydrofolate</name>
        <dbReference type="ChEBI" id="CHEBI:57457"/>
    </ligand>
</feature>
<evidence type="ECO:0000256" key="1">
    <source>
        <dbReference type="ARBA" id="ARBA00011043"/>
    </source>
</evidence>
<feature type="binding site" evidence="6">
    <location>
        <begin position="312"/>
        <end position="315"/>
    </location>
    <ligand>
        <name>GTP</name>
        <dbReference type="ChEBI" id="CHEBI:37565"/>
    </ligand>
</feature>
<feature type="binding site" evidence="6">
    <location>
        <position position="164"/>
    </location>
    <ligand>
        <name>(6S)-5-formyl-5,6,7,8-tetrahydrofolate</name>
        <dbReference type="ChEBI" id="CHEBI:57457"/>
    </ligand>
</feature>
<keyword evidence="4 6" id="KW-0630">Potassium</keyword>
<feature type="binding site" evidence="6">
    <location>
        <begin position="268"/>
        <end position="273"/>
    </location>
    <ligand>
        <name>GTP</name>
        <dbReference type="ChEBI" id="CHEBI:37565"/>
    </ligand>
</feature>
<reference evidence="12" key="1">
    <citation type="submission" date="2019-03" db="EMBL/GenBank/DDBJ databases">
        <title>Lake Tanganyika Metagenome-Assembled Genomes (MAGs).</title>
        <authorList>
            <person name="Tran P."/>
        </authorList>
    </citation>
    <scope>NUCLEOTIDE SEQUENCE</scope>
    <source>
        <strain evidence="12">K_DeepCast_150m_m2_040</strain>
    </source>
</reference>
<dbReference type="GO" id="GO:0002098">
    <property type="term" value="P:tRNA wobble uridine modification"/>
    <property type="evidence" value="ECO:0007669"/>
    <property type="project" value="TreeGrafter"/>
</dbReference>
<accession>A0A938BU13</accession>
<dbReference type="GO" id="GO:0005829">
    <property type="term" value="C:cytosol"/>
    <property type="evidence" value="ECO:0007669"/>
    <property type="project" value="TreeGrafter"/>
</dbReference>
<feature type="binding site" evidence="6">
    <location>
        <position position="272"/>
    </location>
    <ligand>
        <name>Mg(2+)</name>
        <dbReference type="ChEBI" id="CHEBI:18420"/>
    </ligand>
</feature>
<dbReference type="InterPro" id="IPR006073">
    <property type="entry name" value="GTP-bd"/>
</dbReference>
<evidence type="ECO:0000256" key="4">
    <source>
        <dbReference type="ARBA" id="ARBA00022958"/>
    </source>
</evidence>
<keyword evidence="6" id="KW-0963">Cytoplasm</keyword>
<dbReference type="NCBIfam" id="TIGR00450">
    <property type="entry name" value="mnmE_trmE_thdF"/>
    <property type="match status" value="1"/>
</dbReference>
<evidence type="ECO:0000259" key="9">
    <source>
        <dbReference type="Pfam" id="PF01926"/>
    </source>
</evidence>
<evidence type="ECO:0000256" key="6">
    <source>
        <dbReference type="HAMAP-Rule" id="MF_00379"/>
    </source>
</evidence>
<feature type="binding site" evidence="6">
    <location>
        <position position="287"/>
    </location>
    <ligand>
        <name>K(+)</name>
        <dbReference type="ChEBI" id="CHEBI:29103"/>
    </ligand>
</feature>
<dbReference type="EC" id="3.6.-.-" evidence="6"/>
<dbReference type="InterPro" id="IPR004520">
    <property type="entry name" value="GTPase_MnmE"/>
</dbReference>
<dbReference type="Gene3D" id="3.40.50.300">
    <property type="entry name" value="P-loop containing nucleotide triphosphate hydrolases"/>
    <property type="match status" value="1"/>
</dbReference>
<keyword evidence="3 6" id="KW-0547">Nucleotide-binding</keyword>
<feature type="binding site" evidence="6">
    <location>
        <position position="268"/>
    </location>
    <ligand>
        <name>K(+)</name>
        <dbReference type="ChEBI" id="CHEBI:29103"/>
    </ligand>
</feature>
<feature type="binding site" evidence="6">
    <location>
        <position position="293"/>
    </location>
    <ligand>
        <name>Mg(2+)</name>
        <dbReference type="ChEBI" id="CHEBI:18420"/>
    </ligand>
</feature>
<dbReference type="GO" id="GO:0046872">
    <property type="term" value="F:metal ion binding"/>
    <property type="evidence" value="ECO:0007669"/>
    <property type="project" value="UniProtKB-KW"/>
</dbReference>
<evidence type="ECO:0000256" key="7">
    <source>
        <dbReference type="RuleBase" id="RU003313"/>
    </source>
</evidence>
<dbReference type="EMBL" id="VGIR01000067">
    <property type="protein sequence ID" value="MBM3332217.1"/>
    <property type="molecule type" value="Genomic_DNA"/>
</dbReference>
<comment type="function">
    <text evidence="6">Exhibits a very high intrinsic GTPase hydrolysis rate. Involved in the addition of a carboxymethylaminomethyl (cmnm) group at the wobble position (U34) of certain tRNAs, forming tRNA-cmnm(5)s(2)U34.</text>
</comment>
<dbReference type="Proteomes" id="UP000779900">
    <property type="component" value="Unassembled WGS sequence"/>
</dbReference>
<comment type="caution">
    <text evidence="6">Lacks conserved residue(s) required for the propagation of feature annotation.</text>
</comment>
<dbReference type="SUPFAM" id="SSF52540">
    <property type="entry name" value="P-loop containing nucleoside triphosphate hydrolases"/>
    <property type="match status" value="1"/>
</dbReference>
<feature type="domain" description="GTP-binding protein TrmE N-terminal" evidence="10">
    <location>
        <begin position="48"/>
        <end position="164"/>
    </location>
</feature>
<dbReference type="Pfam" id="PF12631">
    <property type="entry name" value="MnmE_helical"/>
    <property type="match status" value="1"/>
</dbReference>
<comment type="subunit">
    <text evidence="6">Homodimer. Heterotetramer of two MnmE and two MnmG subunits.</text>
</comment>
<sequence>MTGPRRRPRPSNIFPSRSDGPSSMLRRSIPGAGIRRLSPADGHFRDIICAVATPPGTGSMAVIRVSGHGAFAILDRFFPERKPSRQHSHTVRLNWLCTAAMEPVDQVLVTVFRAPRSYTGEDTAEISCHGGTVAADRVMTMLLRAGCRVAEPGEFTRRAVLAGKMSLSQAEAVADMAEARSEAAFRGALARYRGELSRLVAGIAEDLKELQTEMEYSLGFDEHGGSCGAVPASRIRRIEKHLTEIVESAAESRLLIEGANVAIIGRPNAGKSSLFNQLVEGERAITSRVSGTTRDRIDATVVLAGVPVRFVDTAGLTGRAGTHLSRLAIVHTNRAVEQADIVIALFDGSRPAGPSDRMVLAAVGSRPAICVLNKADLRRRFDRSFAHRFRAGMMPVSCRTGAGIAELRTHLAGMLRAGPGPKLMVNRRQLEALSACRDALIRAGSAQTLETAALETRSAVDMLSQVDTPVTSRDILDRVFARFCVGK</sequence>
<dbReference type="AlphaFoldDB" id="A0A938BU13"/>
<keyword evidence="6" id="KW-0378">Hydrolase</keyword>
<dbReference type="SUPFAM" id="SSF116878">
    <property type="entry name" value="TrmE connector domain"/>
    <property type="match status" value="1"/>
</dbReference>
<feature type="domain" description="MnmE helical" evidence="11">
    <location>
        <begin position="167"/>
        <end position="484"/>
    </location>
</feature>
<dbReference type="Pfam" id="PF01926">
    <property type="entry name" value="MMR_HSR1"/>
    <property type="match status" value="1"/>
</dbReference>
<comment type="subcellular location">
    <subcellularLocation>
        <location evidence="6">Cytoplasm</location>
    </subcellularLocation>
</comment>
<dbReference type="InterPro" id="IPR018948">
    <property type="entry name" value="GTP-bd_TrmE_N"/>
</dbReference>
<dbReference type="PANTHER" id="PTHR42714">
    <property type="entry name" value="TRNA MODIFICATION GTPASE GTPBP3"/>
    <property type="match status" value="1"/>
</dbReference>
<evidence type="ECO:0000256" key="2">
    <source>
        <dbReference type="ARBA" id="ARBA00022694"/>
    </source>
</evidence>
<name>A0A938BU13_UNCW3</name>
<protein>
    <recommendedName>
        <fullName evidence="6">tRNA modification GTPase MnmE</fullName>
        <ecNumber evidence="6">3.6.-.-</ecNumber>
    </recommendedName>
</protein>
<keyword evidence="6" id="KW-0479">Metal-binding</keyword>
<dbReference type="Pfam" id="PF10396">
    <property type="entry name" value="TrmE_N"/>
    <property type="match status" value="1"/>
</dbReference>
<dbReference type="InterPro" id="IPR025867">
    <property type="entry name" value="MnmE_helical"/>
</dbReference>
<organism evidence="12 13">
    <name type="scientific">candidate division WOR-3 bacterium</name>
    <dbReference type="NCBI Taxonomy" id="2052148"/>
    <lineage>
        <taxon>Bacteria</taxon>
        <taxon>Bacteria division WOR-3</taxon>
    </lineage>
</organism>
<keyword evidence="6" id="KW-0460">Magnesium</keyword>
<feature type="region of interest" description="Disordered" evidence="8">
    <location>
        <begin position="1"/>
        <end position="28"/>
    </location>
</feature>
<feature type="binding site" evidence="6">
    <location>
        <begin position="287"/>
        <end position="293"/>
    </location>
    <ligand>
        <name>GTP</name>
        <dbReference type="ChEBI" id="CHEBI:37565"/>
    </ligand>
</feature>
<dbReference type="Gene3D" id="3.30.1360.120">
    <property type="entry name" value="Probable tRNA modification gtpase trme, domain 1"/>
    <property type="match status" value="1"/>
</dbReference>
<dbReference type="CDD" id="cd04164">
    <property type="entry name" value="trmE"/>
    <property type="match status" value="1"/>
</dbReference>
<evidence type="ECO:0000313" key="12">
    <source>
        <dbReference type="EMBL" id="MBM3332217.1"/>
    </source>
</evidence>
<dbReference type="NCBIfam" id="TIGR00231">
    <property type="entry name" value="small_GTP"/>
    <property type="match status" value="1"/>
</dbReference>
<evidence type="ECO:0000313" key="13">
    <source>
        <dbReference type="Proteomes" id="UP000779900"/>
    </source>
</evidence>
<keyword evidence="2 6" id="KW-0819">tRNA processing</keyword>
<proteinExistence type="inferred from homology"/>
<evidence type="ECO:0000256" key="8">
    <source>
        <dbReference type="SAM" id="MobiDB-lite"/>
    </source>
</evidence>
<dbReference type="InterPro" id="IPR027417">
    <property type="entry name" value="P-loop_NTPase"/>
</dbReference>
<dbReference type="PANTHER" id="PTHR42714:SF2">
    <property type="entry name" value="TRNA MODIFICATION GTPASE GTPBP3, MITOCHONDRIAL"/>
    <property type="match status" value="1"/>
</dbReference>
<comment type="similarity">
    <text evidence="1 6 7">Belongs to the TRAFAC class TrmE-Era-EngA-EngB-Septin-like GTPase superfamily. TrmE GTPase family.</text>
</comment>
<feature type="binding site" evidence="6">
    <location>
        <position position="487"/>
    </location>
    <ligand>
        <name>(6S)-5-formyl-5,6,7,8-tetrahydrofolate</name>
        <dbReference type="ChEBI" id="CHEBI:57457"/>
    </ligand>
</feature>
<keyword evidence="5 6" id="KW-0342">GTP-binding</keyword>
<dbReference type="GO" id="GO:0030488">
    <property type="term" value="P:tRNA methylation"/>
    <property type="evidence" value="ECO:0007669"/>
    <property type="project" value="TreeGrafter"/>
</dbReference>
<dbReference type="HAMAP" id="MF_00379">
    <property type="entry name" value="GTPase_MnmE"/>
    <property type="match status" value="1"/>
</dbReference>
<dbReference type="InterPro" id="IPR027266">
    <property type="entry name" value="TrmE/GcvT-like"/>
</dbReference>
<evidence type="ECO:0000259" key="10">
    <source>
        <dbReference type="Pfam" id="PF10396"/>
    </source>
</evidence>
<dbReference type="PRINTS" id="PR00326">
    <property type="entry name" value="GTP1OBG"/>
</dbReference>
<dbReference type="GO" id="GO:0003924">
    <property type="term" value="F:GTPase activity"/>
    <property type="evidence" value="ECO:0007669"/>
    <property type="project" value="UniProtKB-UniRule"/>
</dbReference>
<dbReference type="GO" id="GO:0005525">
    <property type="term" value="F:GTP binding"/>
    <property type="evidence" value="ECO:0007669"/>
    <property type="project" value="UniProtKB-UniRule"/>
</dbReference>
<feature type="domain" description="G" evidence="9">
    <location>
        <begin position="260"/>
        <end position="374"/>
    </location>
</feature>
<dbReference type="InterPro" id="IPR005225">
    <property type="entry name" value="Small_GTP-bd"/>
</dbReference>
<dbReference type="CDD" id="cd14858">
    <property type="entry name" value="TrmE_N"/>
    <property type="match status" value="1"/>
</dbReference>